<comment type="caution">
    <text evidence="2">The sequence shown here is derived from an EMBL/GenBank/DDBJ whole genome shotgun (WGS) entry which is preliminary data.</text>
</comment>
<evidence type="ECO:0000259" key="1">
    <source>
        <dbReference type="Pfam" id="PF03372"/>
    </source>
</evidence>
<protein>
    <recommendedName>
        <fullName evidence="1">Endonuclease/exonuclease/phosphatase domain-containing protein</fullName>
    </recommendedName>
</protein>
<dbReference type="Proteomes" id="UP001249851">
    <property type="component" value="Unassembled WGS sequence"/>
</dbReference>
<dbReference type="InterPro" id="IPR036691">
    <property type="entry name" value="Endo/exonu/phosph_ase_sf"/>
</dbReference>
<proteinExistence type="predicted"/>
<reference evidence="2" key="2">
    <citation type="journal article" date="2023" name="Science">
        <title>Genomic signatures of disease resistance in endangered staghorn corals.</title>
        <authorList>
            <person name="Vollmer S.V."/>
            <person name="Selwyn J.D."/>
            <person name="Despard B.A."/>
            <person name="Roesel C.L."/>
        </authorList>
    </citation>
    <scope>NUCLEOTIDE SEQUENCE</scope>
    <source>
        <strain evidence="2">K2</strain>
    </source>
</reference>
<accession>A0AAD9USG6</accession>
<dbReference type="Pfam" id="PF03372">
    <property type="entry name" value="Exo_endo_phos"/>
    <property type="match status" value="1"/>
</dbReference>
<gene>
    <name evidence="2" type="ORF">P5673_031872</name>
</gene>
<dbReference type="InterPro" id="IPR005135">
    <property type="entry name" value="Endo/exonuclease/phosphatase"/>
</dbReference>
<organism evidence="2 3">
    <name type="scientific">Acropora cervicornis</name>
    <name type="common">Staghorn coral</name>
    <dbReference type="NCBI Taxonomy" id="6130"/>
    <lineage>
        <taxon>Eukaryota</taxon>
        <taxon>Metazoa</taxon>
        <taxon>Cnidaria</taxon>
        <taxon>Anthozoa</taxon>
        <taxon>Hexacorallia</taxon>
        <taxon>Scleractinia</taxon>
        <taxon>Astrocoeniina</taxon>
        <taxon>Acroporidae</taxon>
        <taxon>Acropora</taxon>
    </lineage>
</organism>
<dbReference type="PANTHER" id="PTHR36191:SF1">
    <property type="entry name" value="ENDONUCLEASE_EXONUCLEASE_PHOSPHATASE DOMAIN-CONTAINING PROTEIN"/>
    <property type="match status" value="1"/>
</dbReference>
<dbReference type="Gene3D" id="3.60.10.10">
    <property type="entry name" value="Endonuclease/exonuclease/phosphatase"/>
    <property type="match status" value="1"/>
</dbReference>
<dbReference type="GO" id="GO:0003824">
    <property type="term" value="F:catalytic activity"/>
    <property type="evidence" value="ECO:0007669"/>
    <property type="project" value="InterPro"/>
</dbReference>
<evidence type="ECO:0000313" key="3">
    <source>
        <dbReference type="Proteomes" id="UP001249851"/>
    </source>
</evidence>
<dbReference type="PANTHER" id="PTHR36191">
    <property type="entry name" value="ENDO/EXONUCLEASE/PHOSPHATASE DOMAIN-CONTAINING PROTEIN-RELATED"/>
    <property type="match status" value="1"/>
</dbReference>
<dbReference type="SUPFAM" id="SSF56219">
    <property type="entry name" value="DNase I-like"/>
    <property type="match status" value="1"/>
</dbReference>
<name>A0AAD9USG6_ACRCE</name>
<sequence length="399" mass="46283">MTFTECKRRTHIRCSRVSPKEYAQLQQKPSYTWYCMNCLFSFLPGYDDEASSEDVNIIDINLDLQVLGHDIIDYCKDNHHDFMIAHLNINSVQNKLNDLKLLNRELKSQVIFLSETKIDSSYKDDQFSIRGYNMFRKDRKKGGGGLMGFISTNIASKKVSAPANRHVEVLPIEIKTTSSTILLVGVYRPPKAVGNDYFSELEDELSSLCMWAELRKQTVILMGDLNLNQMDTNKREGKLLIDLEESFNLTCLINSPTRITNVLSTLIDVMLTNRPDYFIKSGTFDPEISDHCLIYGILNEKTIHYKPKTIMSRNLKSITFEPIAEELTNAPWQVGEVFNDIYDRVDYWNGLVRYVVDAHAPLRKKRVWEIDVPYMTLNWKNAIRRKRKYAQLYAKKQNC</sequence>
<reference evidence="2" key="1">
    <citation type="journal article" date="2023" name="G3 (Bethesda)">
        <title>Whole genome assembly and annotation of the endangered Caribbean coral Acropora cervicornis.</title>
        <authorList>
            <person name="Selwyn J.D."/>
            <person name="Vollmer S.V."/>
        </authorList>
    </citation>
    <scope>NUCLEOTIDE SEQUENCE</scope>
    <source>
        <strain evidence="2">K2</strain>
    </source>
</reference>
<feature type="domain" description="Endonuclease/exonuclease/phosphatase" evidence="1">
    <location>
        <begin position="87"/>
        <end position="291"/>
    </location>
</feature>
<dbReference type="EMBL" id="JARQWQ010000158">
    <property type="protein sequence ID" value="KAK2548042.1"/>
    <property type="molecule type" value="Genomic_DNA"/>
</dbReference>
<dbReference type="AlphaFoldDB" id="A0AAD9USG6"/>
<evidence type="ECO:0000313" key="2">
    <source>
        <dbReference type="EMBL" id="KAK2548042.1"/>
    </source>
</evidence>
<keyword evidence="3" id="KW-1185">Reference proteome</keyword>